<dbReference type="CDD" id="cd05403">
    <property type="entry name" value="NT_KNTase_like"/>
    <property type="match status" value="1"/>
</dbReference>
<dbReference type="EMBL" id="JAGKSP010000002">
    <property type="protein sequence ID" value="MBP3962649.1"/>
    <property type="molecule type" value="Genomic_DNA"/>
</dbReference>
<name>A0ABS5C9H2_9BACL</name>
<dbReference type="InterPro" id="IPR043519">
    <property type="entry name" value="NT_sf"/>
</dbReference>
<reference evidence="2 3" key="1">
    <citation type="submission" date="2021-04" db="EMBL/GenBank/DDBJ databases">
        <title>Paenibacillus sp. DLE-14 whole genome sequence.</title>
        <authorList>
            <person name="Ham Y.J."/>
        </authorList>
    </citation>
    <scope>NUCLEOTIDE SEQUENCE [LARGE SCALE GENOMIC DNA]</scope>
    <source>
        <strain evidence="2 3">DLE-14</strain>
    </source>
</reference>
<keyword evidence="3" id="KW-1185">Reference proteome</keyword>
<dbReference type="RefSeq" id="WP_210657004.1">
    <property type="nucleotide sequence ID" value="NZ_JAGKSP010000002.1"/>
</dbReference>
<protein>
    <submittedName>
        <fullName evidence="2">Nucleotidyltransferase domain-containing protein</fullName>
    </submittedName>
</protein>
<dbReference type="Pfam" id="PF01909">
    <property type="entry name" value="NTP_transf_2"/>
    <property type="match status" value="1"/>
</dbReference>
<evidence type="ECO:0000259" key="1">
    <source>
        <dbReference type="Pfam" id="PF01909"/>
    </source>
</evidence>
<evidence type="ECO:0000313" key="2">
    <source>
        <dbReference type="EMBL" id="MBP3962649.1"/>
    </source>
</evidence>
<dbReference type="SUPFAM" id="SSF81301">
    <property type="entry name" value="Nucleotidyltransferase"/>
    <property type="match status" value="1"/>
</dbReference>
<gene>
    <name evidence="2" type="ORF">I8J30_08025</name>
</gene>
<organism evidence="2 3">
    <name type="scientific">Paenibacillus lignilyticus</name>
    <dbReference type="NCBI Taxonomy" id="1172615"/>
    <lineage>
        <taxon>Bacteria</taxon>
        <taxon>Bacillati</taxon>
        <taxon>Bacillota</taxon>
        <taxon>Bacilli</taxon>
        <taxon>Bacillales</taxon>
        <taxon>Paenibacillaceae</taxon>
        <taxon>Paenibacillus</taxon>
    </lineage>
</organism>
<comment type="caution">
    <text evidence="2">The sequence shown here is derived from an EMBL/GenBank/DDBJ whole genome shotgun (WGS) entry which is preliminary data.</text>
</comment>
<proteinExistence type="predicted"/>
<feature type="domain" description="Polymerase nucleotidyl transferase" evidence="1">
    <location>
        <begin position="12"/>
        <end position="74"/>
    </location>
</feature>
<sequence>MLNVFDVAQTLVNHIRERYSEDVALIAYYGSYAQGTATPRSDLDFFFIPASERGSDASVQFVLHDISFDFWPISWERAERMAKFEEQNTTIIADCEILYVRSEEDRTRFLQLRKIIDELPQQEQTFIGKAESQLREVYVHLYKISLLHEDDISGCRTEAHGVLNKLVYTLALLNRTYMTRGWGKNREQLLQFPLRPANLEEQIETISRASSCREIREACGQLTADTVAIVMEQRKTHASGPSYPDRAKGFYEEVKGIFDKIRTACEKNDYTTASYWSIGVQDEVAAFLCYFETGLWPGSLEAGATYHSSYTEAGLPDLPAHLDPLNLVPLHDAVVRLDQLLERHLQSKGVAINRFNDLAQFEQFLNERV</sequence>
<dbReference type="Gene3D" id="3.30.460.10">
    <property type="entry name" value="Beta Polymerase, domain 2"/>
    <property type="match status" value="1"/>
</dbReference>
<dbReference type="InterPro" id="IPR002934">
    <property type="entry name" value="Polymerase_NTP_transf_dom"/>
</dbReference>
<dbReference type="Proteomes" id="UP000673394">
    <property type="component" value="Unassembled WGS sequence"/>
</dbReference>
<evidence type="ECO:0000313" key="3">
    <source>
        <dbReference type="Proteomes" id="UP000673394"/>
    </source>
</evidence>
<accession>A0ABS5C9H2</accession>